<organism evidence="1 2">
    <name type="scientific">Marinobacter salsuginis</name>
    <dbReference type="NCBI Taxonomy" id="418719"/>
    <lineage>
        <taxon>Bacteria</taxon>
        <taxon>Pseudomonadati</taxon>
        <taxon>Pseudomonadota</taxon>
        <taxon>Gammaproteobacteria</taxon>
        <taxon>Pseudomonadales</taxon>
        <taxon>Marinobacteraceae</taxon>
        <taxon>Marinobacter</taxon>
    </lineage>
</organism>
<proteinExistence type="predicted"/>
<gene>
    <name evidence="1" type="ORF">MSSD14B_23430</name>
</gene>
<dbReference type="EMBL" id="BGZI01000015">
    <property type="protein sequence ID" value="GBO88675.1"/>
    <property type="molecule type" value="Genomic_DNA"/>
</dbReference>
<dbReference type="RefSeq" id="WP_136630208.1">
    <property type="nucleotide sequence ID" value="NZ_BGZI01000015.1"/>
</dbReference>
<dbReference type="AlphaFoldDB" id="A0A5M3Q0B4"/>
<name>A0A5M3Q0B4_9GAMM</name>
<accession>A0A5M3Q0B4</accession>
<comment type="caution">
    <text evidence="1">The sequence shown here is derived from an EMBL/GenBank/DDBJ whole genome shotgun (WGS) entry which is preliminary data.</text>
</comment>
<reference evidence="1 2" key="1">
    <citation type="journal article" date="2019" name="J. Gen. Appl. Microbiol.">
        <title>Aerobic degradation of cis-dichloroethene by the marine bacterium Marinobacter salsuginis strain 5N-3.</title>
        <authorList>
            <person name="Inoue Y."/>
            <person name="Fukunaga Y."/>
            <person name="Katsumata H."/>
            <person name="Ohji S."/>
            <person name="Hosoyama A."/>
            <person name="Mori K."/>
            <person name="Ando K."/>
        </authorList>
    </citation>
    <scope>NUCLEOTIDE SEQUENCE [LARGE SCALE GENOMIC DNA]</scope>
    <source>
        <strain evidence="1 2">NBRC 109114</strain>
    </source>
</reference>
<dbReference type="Proteomes" id="UP000387223">
    <property type="component" value="Unassembled WGS sequence"/>
</dbReference>
<evidence type="ECO:0000313" key="2">
    <source>
        <dbReference type="Proteomes" id="UP000387223"/>
    </source>
</evidence>
<sequence length="242" mass="27036">MSQKQSYLLYAVGKDTKSKPAIVPVQVEASGADLQRKVHIQKAEEAAKAQGLQSVSEVLFADAVNSAVEKGVDLQGDAAAVCVDLHNELRRGGELKDPPEVNDPMWRIAEAILQLLSALPRRSKVQFIKSIGSNQPSWDRAVYGVFRTDEKGKPYVDKLQVEDLSELKNLKKAGMNMEFFLRILSKAGVLEPIIRMIERRSKSLVELRKTLELDDLGNEPAERPEILKISTKRSDNETRNPF</sequence>
<protein>
    <submittedName>
        <fullName evidence="1">Uncharacterized protein</fullName>
    </submittedName>
</protein>
<evidence type="ECO:0000313" key="1">
    <source>
        <dbReference type="EMBL" id="GBO88675.1"/>
    </source>
</evidence>